<dbReference type="GO" id="GO:0016757">
    <property type="term" value="F:glycosyltransferase activity"/>
    <property type="evidence" value="ECO:0007669"/>
    <property type="project" value="InterPro"/>
</dbReference>
<protein>
    <submittedName>
        <fullName evidence="3">Glycosyl transferase family 1</fullName>
    </submittedName>
</protein>
<dbReference type="InterPro" id="IPR028098">
    <property type="entry name" value="Glyco_trans_4-like_N"/>
</dbReference>
<reference evidence="3 4" key="1">
    <citation type="submission" date="2015-08" db="EMBL/GenBank/DDBJ databases">
        <title>Complete genome sequence of Sulfurifustis variabilis.</title>
        <authorList>
            <person name="Miura A."/>
            <person name="Kojima H."/>
            <person name="Fukui M."/>
        </authorList>
    </citation>
    <scope>NUCLEOTIDE SEQUENCE [LARGE SCALE GENOMIC DNA]</scope>
    <source>
        <strain evidence="4">skN76</strain>
    </source>
</reference>
<evidence type="ECO:0000259" key="1">
    <source>
        <dbReference type="Pfam" id="PF00534"/>
    </source>
</evidence>
<dbReference type="InterPro" id="IPR001296">
    <property type="entry name" value="Glyco_trans_1"/>
</dbReference>
<dbReference type="Pfam" id="PF00534">
    <property type="entry name" value="Glycos_transf_1"/>
    <property type="match status" value="1"/>
</dbReference>
<keyword evidence="4" id="KW-1185">Reference proteome</keyword>
<dbReference type="Gene3D" id="3.40.50.2000">
    <property type="entry name" value="Glycogen Phosphorylase B"/>
    <property type="match status" value="2"/>
</dbReference>
<sequence>MRILQISDVYFPRVDAVSTSIRSFLREFEAKGHGVTLIVPDYGARADVPAEDVIRVASRSVPFDPVGRMMKPARVLELTERLRGAEYDVVHVQTPFVAHYVGRALARRLGVPLVETYPTFLEERLHHYVPFLPEDWVRFLARDFSRAQCNGVDCVVVPSTAMAGVLKRYGVDTPLRVIPTGIEPHLYDGGDGGRIRAQSGFTPDQPVLAYVGRLAHEKNLDFLLHVLRTAREKLPDLGLLLAGEGPAERHLRELAQTLGLAACVSFVGRPDDLQDRRDCYRAGDCFVFASRTETQGFPLLEAMACGIPVVALSAMGTADILKGRRGSLAPRDDVSDFAAEVVALLKDPERRRRLGAEGRAFVQEWSASAMAERMLELYADACSASLAFTRAAAR</sequence>
<dbReference type="KEGG" id="sva:SVA_0742"/>
<dbReference type="AlphaFoldDB" id="A0A1B4VAW6"/>
<dbReference type="OrthoDB" id="9802525at2"/>
<gene>
    <name evidence="3" type="ORF">SVA_0742</name>
</gene>
<keyword evidence="3" id="KW-0808">Transferase</keyword>
<dbReference type="InterPro" id="IPR050194">
    <property type="entry name" value="Glycosyltransferase_grp1"/>
</dbReference>
<dbReference type="PANTHER" id="PTHR45947">
    <property type="entry name" value="SULFOQUINOVOSYL TRANSFERASE SQD2"/>
    <property type="match status" value="1"/>
</dbReference>
<dbReference type="Pfam" id="PF13439">
    <property type="entry name" value="Glyco_transf_4"/>
    <property type="match status" value="1"/>
</dbReference>
<proteinExistence type="predicted"/>
<feature type="domain" description="Glycosyltransferase subfamily 4-like N-terminal" evidence="2">
    <location>
        <begin position="17"/>
        <end position="184"/>
    </location>
</feature>
<dbReference type="SUPFAM" id="SSF53756">
    <property type="entry name" value="UDP-Glycosyltransferase/glycogen phosphorylase"/>
    <property type="match status" value="1"/>
</dbReference>
<evidence type="ECO:0000313" key="4">
    <source>
        <dbReference type="Proteomes" id="UP000218899"/>
    </source>
</evidence>
<dbReference type="EMBL" id="AP014936">
    <property type="protein sequence ID" value="BAU47321.1"/>
    <property type="molecule type" value="Genomic_DNA"/>
</dbReference>
<dbReference type="RefSeq" id="WP_096458961.1">
    <property type="nucleotide sequence ID" value="NZ_AP014936.1"/>
</dbReference>
<evidence type="ECO:0000259" key="2">
    <source>
        <dbReference type="Pfam" id="PF13439"/>
    </source>
</evidence>
<feature type="domain" description="Glycosyl transferase family 1" evidence="1">
    <location>
        <begin position="195"/>
        <end position="359"/>
    </location>
</feature>
<dbReference type="Proteomes" id="UP000218899">
    <property type="component" value="Chromosome"/>
</dbReference>
<evidence type="ECO:0000313" key="3">
    <source>
        <dbReference type="EMBL" id="BAU47321.1"/>
    </source>
</evidence>
<organism evidence="3 4">
    <name type="scientific">Sulfurifustis variabilis</name>
    <dbReference type="NCBI Taxonomy" id="1675686"/>
    <lineage>
        <taxon>Bacteria</taxon>
        <taxon>Pseudomonadati</taxon>
        <taxon>Pseudomonadota</taxon>
        <taxon>Gammaproteobacteria</taxon>
        <taxon>Acidiferrobacterales</taxon>
        <taxon>Acidiferrobacteraceae</taxon>
        <taxon>Sulfurifustis</taxon>
    </lineage>
</organism>
<dbReference type="PANTHER" id="PTHR45947:SF3">
    <property type="entry name" value="SULFOQUINOVOSYL TRANSFERASE SQD2"/>
    <property type="match status" value="1"/>
</dbReference>
<name>A0A1B4VAW6_9GAMM</name>
<accession>A0A1B4VAW6</accession>